<keyword evidence="2" id="KW-1185">Reference proteome</keyword>
<dbReference type="OrthoDB" id="2257766at2759"/>
<dbReference type="Proteomes" id="UP000054107">
    <property type="component" value="Unassembled WGS sequence"/>
</dbReference>
<sequence>MDQRYHVQSRRGNPFQSAFYPICSEYQGGRERKYHSKCQETCKLEFETNTFENFYYRPTAAASTSTQITNSIFSTENLITLGAEAEETEIIVGTTNNQDVSEAEASNVIV</sequence>
<evidence type="ECO:0000313" key="2">
    <source>
        <dbReference type="Proteomes" id="UP000054107"/>
    </source>
</evidence>
<gene>
    <name evidence="1" type="primary">PARPA_05762.1 scaffold 19604</name>
</gene>
<protein>
    <submittedName>
        <fullName evidence="1">Uncharacterized protein</fullName>
    </submittedName>
</protein>
<dbReference type="AlphaFoldDB" id="A0A0B7N8X9"/>
<name>A0A0B7N8X9_9FUNG</name>
<dbReference type="EMBL" id="LN726998">
    <property type="protein sequence ID" value="CEP11870.1"/>
    <property type="molecule type" value="Genomic_DNA"/>
</dbReference>
<evidence type="ECO:0000313" key="1">
    <source>
        <dbReference type="EMBL" id="CEP11870.1"/>
    </source>
</evidence>
<accession>A0A0B7N8X9</accession>
<proteinExistence type="predicted"/>
<organism evidence="1 2">
    <name type="scientific">Parasitella parasitica</name>
    <dbReference type="NCBI Taxonomy" id="35722"/>
    <lineage>
        <taxon>Eukaryota</taxon>
        <taxon>Fungi</taxon>
        <taxon>Fungi incertae sedis</taxon>
        <taxon>Mucoromycota</taxon>
        <taxon>Mucoromycotina</taxon>
        <taxon>Mucoromycetes</taxon>
        <taxon>Mucorales</taxon>
        <taxon>Mucorineae</taxon>
        <taxon>Mucoraceae</taxon>
        <taxon>Parasitella</taxon>
    </lineage>
</organism>
<reference evidence="1 2" key="1">
    <citation type="submission" date="2014-09" db="EMBL/GenBank/DDBJ databases">
        <authorList>
            <person name="Ellenberger Sabrina"/>
        </authorList>
    </citation>
    <scope>NUCLEOTIDE SEQUENCE [LARGE SCALE GENOMIC DNA]</scope>
    <source>
        <strain evidence="1 2">CBS 412.66</strain>
    </source>
</reference>